<dbReference type="SUPFAM" id="SSF53383">
    <property type="entry name" value="PLP-dependent transferases"/>
    <property type="match status" value="1"/>
</dbReference>
<dbReference type="EMBL" id="FOMJ01000013">
    <property type="protein sequence ID" value="SFD92998.1"/>
    <property type="molecule type" value="Genomic_DNA"/>
</dbReference>
<feature type="active site" description="Proton acceptor" evidence="3">
    <location>
        <position position="181"/>
    </location>
</feature>
<evidence type="ECO:0000256" key="4">
    <source>
        <dbReference type="PIRSR" id="PIRSR000390-2"/>
    </source>
</evidence>
<name>A0A1I1WF31_9GAMM</name>
<gene>
    <name evidence="6" type="ORF">SAMN05660831_02629</name>
</gene>
<dbReference type="GO" id="GO:0030170">
    <property type="term" value="F:pyridoxal phosphate binding"/>
    <property type="evidence" value="ECO:0007669"/>
    <property type="project" value="TreeGrafter"/>
</dbReference>
<reference evidence="6 7" key="1">
    <citation type="submission" date="2016-10" db="EMBL/GenBank/DDBJ databases">
        <authorList>
            <person name="de Groot N.N."/>
        </authorList>
    </citation>
    <scope>NUCLEOTIDE SEQUENCE [LARGE SCALE GENOMIC DNA]</scope>
    <source>
        <strain evidence="6 7">HL3</strain>
    </source>
</reference>
<organism evidence="6 7">
    <name type="scientific">Thiohalospira halophila DSM 15071</name>
    <dbReference type="NCBI Taxonomy" id="1123397"/>
    <lineage>
        <taxon>Bacteria</taxon>
        <taxon>Pseudomonadati</taxon>
        <taxon>Pseudomonadota</taxon>
        <taxon>Gammaproteobacteria</taxon>
        <taxon>Thiohalospirales</taxon>
        <taxon>Thiohalospiraceae</taxon>
        <taxon>Thiohalospira</taxon>
    </lineage>
</organism>
<dbReference type="InterPro" id="IPR015421">
    <property type="entry name" value="PyrdxlP-dep_Trfase_major"/>
</dbReference>
<dbReference type="PANTHER" id="PTHR30244">
    <property type="entry name" value="TRANSAMINASE"/>
    <property type="match status" value="1"/>
</dbReference>
<evidence type="ECO:0000256" key="5">
    <source>
        <dbReference type="RuleBase" id="RU004508"/>
    </source>
</evidence>
<dbReference type="GO" id="GO:0008483">
    <property type="term" value="F:transaminase activity"/>
    <property type="evidence" value="ECO:0007669"/>
    <property type="project" value="TreeGrafter"/>
</dbReference>
<evidence type="ECO:0000313" key="6">
    <source>
        <dbReference type="EMBL" id="SFD92998.1"/>
    </source>
</evidence>
<dbReference type="GO" id="GO:0000271">
    <property type="term" value="P:polysaccharide biosynthetic process"/>
    <property type="evidence" value="ECO:0007669"/>
    <property type="project" value="TreeGrafter"/>
</dbReference>
<evidence type="ECO:0000313" key="7">
    <source>
        <dbReference type="Proteomes" id="UP000198611"/>
    </source>
</evidence>
<comment type="similarity">
    <text evidence="2 5">Belongs to the DegT/DnrJ/EryC1 family.</text>
</comment>
<protein>
    <submittedName>
        <fullName evidence="6">dTDP-4-amino-4,6-dideoxygalactose transaminase</fullName>
    </submittedName>
</protein>
<dbReference type="Pfam" id="PF01041">
    <property type="entry name" value="DegT_DnrJ_EryC1"/>
    <property type="match status" value="1"/>
</dbReference>
<dbReference type="PANTHER" id="PTHR30244:SF9">
    <property type="entry name" value="PROTEIN RV3402C"/>
    <property type="match status" value="1"/>
</dbReference>
<accession>A0A1I1WF31</accession>
<sequence>MTTVGRPYLPNRKKLEGYLDQVYESQWLTNNGPLVRELEERLGDYLGVDNLLLVANGTLALEVALRTFGISGEAVSTPFTFVATSAAIRNEGLGVRYADIDPETLNLDPAKVESACGPDTQALVPVHVYGNPCDVEGFDELARRKGLKTVYDAAHALGVNYDGHSVLRWGDAATLSLHATKLFHTGEGGAVVFRRAEDHERARRLINFGLEAVDGSIPDVGMNAKMSEFHAAVGLAMLDDLPAILEHRKAVGEAYERELDDWVSFPAWSKRGTRNGAYAPILLETPSVRDKVKAVLQSEDVIARSYFSPSLDETAAYRAGNFFPESQAKALRTLCLPINTGMDFNDVKKISLCIKRAINQERE</sequence>
<keyword evidence="7" id="KW-1185">Reference proteome</keyword>
<dbReference type="InterPro" id="IPR000653">
    <property type="entry name" value="DegT/StrS_aminotransferase"/>
</dbReference>
<keyword evidence="1 4" id="KW-0663">Pyridoxal phosphate</keyword>
<proteinExistence type="inferred from homology"/>
<dbReference type="STRING" id="1123397.SAMN05660831_02629"/>
<dbReference type="Gene3D" id="3.40.640.10">
    <property type="entry name" value="Type I PLP-dependent aspartate aminotransferase-like (Major domain)"/>
    <property type="match status" value="1"/>
</dbReference>
<evidence type="ECO:0000256" key="1">
    <source>
        <dbReference type="ARBA" id="ARBA00022898"/>
    </source>
</evidence>
<evidence type="ECO:0000256" key="3">
    <source>
        <dbReference type="PIRSR" id="PIRSR000390-1"/>
    </source>
</evidence>
<dbReference type="PIRSF" id="PIRSF000390">
    <property type="entry name" value="PLP_StrS"/>
    <property type="match status" value="1"/>
</dbReference>
<feature type="modified residue" description="N6-(pyridoxal phosphate)lysine" evidence="4">
    <location>
        <position position="181"/>
    </location>
</feature>
<dbReference type="Proteomes" id="UP000198611">
    <property type="component" value="Unassembled WGS sequence"/>
</dbReference>
<dbReference type="CDD" id="cd00616">
    <property type="entry name" value="AHBA_syn"/>
    <property type="match status" value="1"/>
</dbReference>
<dbReference type="AlphaFoldDB" id="A0A1I1WF31"/>
<dbReference type="OrthoDB" id="9804264at2"/>
<dbReference type="InterPro" id="IPR015424">
    <property type="entry name" value="PyrdxlP-dep_Trfase"/>
</dbReference>
<evidence type="ECO:0000256" key="2">
    <source>
        <dbReference type="ARBA" id="ARBA00037999"/>
    </source>
</evidence>
<dbReference type="RefSeq" id="WP_093429235.1">
    <property type="nucleotide sequence ID" value="NZ_FOMJ01000013.1"/>
</dbReference>